<organism evidence="2 3">
    <name type="scientific">Pleurodeles waltl</name>
    <name type="common">Iberian ribbed newt</name>
    <dbReference type="NCBI Taxonomy" id="8319"/>
    <lineage>
        <taxon>Eukaryota</taxon>
        <taxon>Metazoa</taxon>
        <taxon>Chordata</taxon>
        <taxon>Craniata</taxon>
        <taxon>Vertebrata</taxon>
        <taxon>Euteleostomi</taxon>
        <taxon>Amphibia</taxon>
        <taxon>Batrachia</taxon>
        <taxon>Caudata</taxon>
        <taxon>Salamandroidea</taxon>
        <taxon>Salamandridae</taxon>
        <taxon>Pleurodelinae</taxon>
        <taxon>Pleurodeles</taxon>
    </lineage>
</organism>
<evidence type="ECO:0000313" key="3">
    <source>
        <dbReference type="Proteomes" id="UP001066276"/>
    </source>
</evidence>
<accession>A0AAV7TD91</accession>
<keyword evidence="3" id="KW-1185">Reference proteome</keyword>
<evidence type="ECO:0000313" key="2">
    <source>
        <dbReference type="EMBL" id="KAJ1174261.1"/>
    </source>
</evidence>
<comment type="caution">
    <text evidence="2">The sequence shown here is derived from an EMBL/GenBank/DDBJ whole genome shotgun (WGS) entry which is preliminary data.</text>
</comment>
<dbReference type="Proteomes" id="UP001066276">
    <property type="component" value="Chromosome 4_1"/>
</dbReference>
<gene>
    <name evidence="2" type="ORF">NDU88_006083</name>
</gene>
<protein>
    <submittedName>
        <fullName evidence="2">Uncharacterized protein</fullName>
    </submittedName>
</protein>
<dbReference type="AlphaFoldDB" id="A0AAV7TD91"/>
<evidence type="ECO:0000256" key="1">
    <source>
        <dbReference type="SAM" id="MobiDB-lite"/>
    </source>
</evidence>
<dbReference type="EMBL" id="JANPWB010000007">
    <property type="protein sequence ID" value="KAJ1174261.1"/>
    <property type="molecule type" value="Genomic_DNA"/>
</dbReference>
<proteinExistence type="predicted"/>
<reference evidence="2" key="1">
    <citation type="journal article" date="2022" name="bioRxiv">
        <title>Sequencing and chromosome-scale assembly of the giantPleurodeles waltlgenome.</title>
        <authorList>
            <person name="Brown T."/>
            <person name="Elewa A."/>
            <person name="Iarovenko S."/>
            <person name="Subramanian E."/>
            <person name="Araus A.J."/>
            <person name="Petzold A."/>
            <person name="Susuki M."/>
            <person name="Suzuki K.-i.T."/>
            <person name="Hayashi T."/>
            <person name="Toyoda A."/>
            <person name="Oliveira C."/>
            <person name="Osipova E."/>
            <person name="Leigh N.D."/>
            <person name="Simon A."/>
            <person name="Yun M.H."/>
        </authorList>
    </citation>
    <scope>NUCLEOTIDE SEQUENCE</scope>
    <source>
        <strain evidence="2">20211129_DDA</strain>
        <tissue evidence="2">Liver</tissue>
    </source>
</reference>
<feature type="region of interest" description="Disordered" evidence="1">
    <location>
        <begin position="130"/>
        <end position="155"/>
    </location>
</feature>
<sequence length="155" mass="16980">MMILRIFRVNSYSQMEFWLAIPLFPTASWVCKQVRSMCLLVASIALIVLSRSSASPYRLSCTSGAAVPDHEVLLEVPGVSFVVVRTLRAWAPLLFPRPSTASVSPRPSGCNATRARSQPLLGSRYRLASSSAGAPLGQESPIARTRQLPRRSPRL</sequence>
<name>A0AAV7TD91_PLEWA</name>